<proteinExistence type="predicted"/>
<gene>
    <name evidence="1" type="ORF">LITE_LOCUS46733</name>
</gene>
<dbReference type="Proteomes" id="UP001154282">
    <property type="component" value="Unassembled WGS sequence"/>
</dbReference>
<name>A0AAV0R652_9ROSI</name>
<comment type="caution">
    <text evidence="1">The sequence shown here is derived from an EMBL/GenBank/DDBJ whole genome shotgun (WGS) entry which is preliminary data.</text>
</comment>
<dbReference type="EMBL" id="CAMGYJ010000010">
    <property type="protein sequence ID" value="CAI0553157.1"/>
    <property type="molecule type" value="Genomic_DNA"/>
</dbReference>
<evidence type="ECO:0000313" key="1">
    <source>
        <dbReference type="EMBL" id="CAI0553157.1"/>
    </source>
</evidence>
<dbReference type="AlphaFoldDB" id="A0AAV0R652"/>
<protein>
    <submittedName>
        <fullName evidence="1">Uncharacterized protein</fullName>
    </submittedName>
</protein>
<organism evidence="1 2">
    <name type="scientific">Linum tenue</name>
    <dbReference type="NCBI Taxonomy" id="586396"/>
    <lineage>
        <taxon>Eukaryota</taxon>
        <taxon>Viridiplantae</taxon>
        <taxon>Streptophyta</taxon>
        <taxon>Embryophyta</taxon>
        <taxon>Tracheophyta</taxon>
        <taxon>Spermatophyta</taxon>
        <taxon>Magnoliopsida</taxon>
        <taxon>eudicotyledons</taxon>
        <taxon>Gunneridae</taxon>
        <taxon>Pentapetalae</taxon>
        <taxon>rosids</taxon>
        <taxon>fabids</taxon>
        <taxon>Malpighiales</taxon>
        <taxon>Linaceae</taxon>
        <taxon>Linum</taxon>
    </lineage>
</organism>
<accession>A0AAV0R652</accession>
<sequence length="60" mass="6897">MADSSCVVNIKRDSIMSTLHTQVWFSTLKTFTASQYNSYSKEKAFTTRLANLHPLFHKLT</sequence>
<evidence type="ECO:0000313" key="2">
    <source>
        <dbReference type="Proteomes" id="UP001154282"/>
    </source>
</evidence>
<reference evidence="1" key="1">
    <citation type="submission" date="2022-08" db="EMBL/GenBank/DDBJ databases">
        <authorList>
            <person name="Gutierrez-Valencia J."/>
        </authorList>
    </citation>
    <scope>NUCLEOTIDE SEQUENCE</scope>
</reference>
<keyword evidence="2" id="KW-1185">Reference proteome</keyword>